<evidence type="ECO:0000256" key="1">
    <source>
        <dbReference type="SAM" id="Coils"/>
    </source>
</evidence>
<accession>W3XI64</accession>
<dbReference type="InterPro" id="IPR056009">
    <property type="entry name" value="DUF7587"/>
</dbReference>
<dbReference type="GeneID" id="19268776"/>
<dbReference type="OrthoDB" id="4152607at2759"/>
<sequence length="427" mass="48696">MDHDMETINAGLKNLPANLETQLEVPFGPYDGTPASQLGIPRYLFRVFSDKSTGQNDRQWMKSLGATKGNLTDTFDRDGDDIAIALNDHVRGHHSLLPPSPFISWTTSLAVALQYAIYKHKFMGEPMNKIQFCVIDTTDFPNGTFLQDLVLMREFQGRIKDDTVIIISQGSEPWSSGGLPNMLFLRGLKSKDYAGTYYFGEYLAQGQLCIENRSFVESCDKIITKDLLNMIPALKANMTYQTSLWAKAVLQLREPFYSPGKARPISEKDITPIRKIVDVFDGKWKVVMFASLLGLYPRRMEDLEFANVPLGLVPDEILDKCLSQKTAIDTSVHMPEVTQFGQLIEKVSEEYCLRCVNKLRRYIRREADVLARIQEDLDSLKEAHENAQRIMLAVERMERPVKIDQFCTGEIWRKVEMLQVALEHLEL</sequence>
<dbReference type="InParanoid" id="W3XI64"/>
<keyword evidence="4" id="KW-1185">Reference proteome</keyword>
<feature type="coiled-coil region" evidence="1">
    <location>
        <begin position="363"/>
        <end position="397"/>
    </location>
</feature>
<name>W3XI64_PESFW</name>
<dbReference type="eggNOG" id="ENOG502SJQX">
    <property type="taxonomic scope" value="Eukaryota"/>
</dbReference>
<dbReference type="AlphaFoldDB" id="W3XI64"/>
<evidence type="ECO:0000313" key="3">
    <source>
        <dbReference type="EMBL" id="ETS85738.1"/>
    </source>
</evidence>
<evidence type="ECO:0000313" key="4">
    <source>
        <dbReference type="Proteomes" id="UP000030651"/>
    </source>
</evidence>
<dbReference type="Proteomes" id="UP000030651">
    <property type="component" value="Unassembled WGS sequence"/>
</dbReference>
<evidence type="ECO:0000259" key="2">
    <source>
        <dbReference type="Pfam" id="PF24494"/>
    </source>
</evidence>
<protein>
    <recommendedName>
        <fullName evidence="2">DUF7587 domain-containing protein</fullName>
    </recommendedName>
</protein>
<dbReference type="HOGENOM" id="CLU_642666_0_0_1"/>
<dbReference type="EMBL" id="KI912110">
    <property type="protein sequence ID" value="ETS85738.1"/>
    <property type="molecule type" value="Genomic_DNA"/>
</dbReference>
<proteinExistence type="predicted"/>
<keyword evidence="1" id="KW-0175">Coiled coil</keyword>
<gene>
    <name evidence="3" type="ORF">PFICI_03763</name>
</gene>
<feature type="domain" description="DUF7587" evidence="2">
    <location>
        <begin position="40"/>
        <end position="156"/>
    </location>
</feature>
<dbReference type="Pfam" id="PF24494">
    <property type="entry name" value="DUF7587"/>
    <property type="match status" value="1"/>
</dbReference>
<organism evidence="3 4">
    <name type="scientific">Pestalotiopsis fici (strain W106-1 / CGMCC3.15140)</name>
    <dbReference type="NCBI Taxonomy" id="1229662"/>
    <lineage>
        <taxon>Eukaryota</taxon>
        <taxon>Fungi</taxon>
        <taxon>Dikarya</taxon>
        <taxon>Ascomycota</taxon>
        <taxon>Pezizomycotina</taxon>
        <taxon>Sordariomycetes</taxon>
        <taxon>Xylariomycetidae</taxon>
        <taxon>Amphisphaeriales</taxon>
        <taxon>Sporocadaceae</taxon>
        <taxon>Pestalotiopsis</taxon>
    </lineage>
</organism>
<reference evidence="4" key="1">
    <citation type="journal article" date="2015" name="BMC Genomics">
        <title>Genomic and transcriptomic analysis of the endophytic fungus Pestalotiopsis fici reveals its lifestyle and high potential for synthesis of natural products.</title>
        <authorList>
            <person name="Wang X."/>
            <person name="Zhang X."/>
            <person name="Liu L."/>
            <person name="Xiang M."/>
            <person name="Wang W."/>
            <person name="Sun X."/>
            <person name="Che Y."/>
            <person name="Guo L."/>
            <person name="Liu G."/>
            <person name="Guo L."/>
            <person name="Wang C."/>
            <person name="Yin W.B."/>
            <person name="Stadler M."/>
            <person name="Zhang X."/>
            <person name="Liu X."/>
        </authorList>
    </citation>
    <scope>NUCLEOTIDE SEQUENCE [LARGE SCALE GENOMIC DNA]</scope>
    <source>
        <strain evidence="4">W106-1 / CGMCC3.15140</strain>
    </source>
</reference>
<dbReference type="RefSeq" id="XP_007830535.1">
    <property type="nucleotide sequence ID" value="XM_007832344.1"/>
</dbReference>
<dbReference type="OMA" id="DPITENC"/>
<dbReference type="KEGG" id="pfy:PFICI_03763"/>